<sequence length="63" mass="6630">MVALRGDPGVPGWRVIGHYAHALEAGRALPPPVPPGVLRARPRPVVDTTPPAPPPRTSTSIPR</sequence>
<protein>
    <submittedName>
        <fullName evidence="2">Uncharacterized protein</fullName>
    </submittedName>
</protein>
<reference evidence="2 3" key="1">
    <citation type="submission" date="2015-01" db="EMBL/GenBank/DDBJ databases">
        <title>Enhanced salinomycin production by adjusting the supply of polyketide extender units in Streptomyce albus DSM 41398.</title>
        <authorList>
            <person name="Lu C."/>
        </authorList>
    </citation>
    <scope>NUCLEOTIDE SEQUENCE [LARGE SCALE GENOMIC DNA]</scope>
    <source>
        <strain evidence="3">ATCC 21838 / DSM 41398 / FERM P-419 / JCM 4703 / NBRC 107858</strain>
    </source>
</reference>
<gene>
    <name evidence="2" type="ORF">SLNWT_1145</name>
</gene>
<dbReference type="Proteomes" id="UP000031523">
    <property type="component" value="Chromosome"/>
</dbReference>
<accession>A0A0B5ERY4</accession>
<dbReference type="KEGG" id="sals:SLNWT_1145"/>
<evidence type="ECO:0000313" key="2">
    <source>
        <dbReference type="EMBL" id="AJE81521.1"/>
    </source>
</evidence>
<organism evidence="2 3">
    <name type="scientific">Streptomyces albus (strain ATCC 21838 / DSM 41398 / FERM P-419 / JCM 4703 / NBRC 107858)</name>
    <dbReference type="NCBI Taxonomy" id="1081613"/>
    <lineage>
        <taxon>Bacteria</taxon>
        <taxon>Bacillati</taxon>
        <taxon>Actinomycetota</taxon>
        <taxon>Actinomycetes</taxon>
        <taxon>Kitasatosporales</taxon>
        <taxon>Streptomycetaceae</taxon>
        <taxon>Streptomyces</taxon>
    </lineage>
</organism>
<dbReference type="EMBL" id="CP010519">
    <property type="protein sequence ID" value="AJE81521.1"/>
    <property type="molecule type" value="Genomic_DNA"/>
</dbReference>
<evidence type="ECO:0000256" key="1">
    <source>
        <dbReference type="SAM" id="MobiDB-lite"/>
    </source>
</evidence>
<evidence type="ECO:0000313" key="3">
    <source>
        <dbReference type="Proteomes" id="UP000031523"/>
    </source>
</evidence>
<name>A0A0B5ERY4_STRA4</name>
<keyword evidence="3" id="KW-1185">Reference proteome</keyword>
<feature type="region of interest" description="Disordered" evidence="1">
    <location>
        <begin position="26"/>
        <end position="63"/>
    </location>
</feature>
<proteinExistence type="predicted"/>
<dbReference type="AlphaFoldDB" id="A0A0B5ERY4"/>